<proteinExistence type="inferred from homology"/>
<dbReference type="Gene3D" id="1.20.1420.30">
    <property type="entry name" value="NCX, central ion-binding region"/>
    <property type="match status" value="2"/>
</dbReference>
<feature type="transmembrane region" description="Helical" evidence="10">
    <location>
        <begin position="480"/>
        <end position="497"/>
    </location>
</feature>
<evidence type="ECO:0000313" key="14">
    <source>
        <dbReference type="Proteomes" id="UP001472866"/>
    </source>
</evidence>
<keyword evidence="3 10" id="KW-0812">Transmembrane</keyword>
<feature type="transmembrane region" description="Helical" evidence="10">
    <location>
        <begin position="540"/>
        <end position="563"/>
    </location>
</feature>
<dbReference type="GO" id="GO:0008324">
    <property type="term" value="F:monoatomic cation transmembrane transporter activity"/>
    <property type="evidence" value="ECO:0007669"/>
    <property type="project" value="TreeGrafter"/>
</dbReference>
<accession>A0AAX4P2Z6</accession>
<keyword evidence="4 10" id="KW-1133">Transmembrane helix</keyword>
<keyword evidence="14" id="KW-1185">Reference proteome</keyword>
<dbReference type="InterPro" id="IPR044880">
    <property type="entry name" value="NCX_ion-bd_dom_sf"/>
</dbReference>
<gene>
    <name evidence="13" type="ORF">HKI87_03g19450</name>
</gene>
<dbReference type="InterPro" id="IPR051359">
    <property type="entry name" value="CaCA_antiporter"/>
</dbReference>
<feature type="signal peptide" evidence="11">
    <location>
        <begin position="1"/>
        <end position="36"/>
    </location>
</feature>
<evidence type="ECO:0000256" key="4">
    <source>
        <dbReference type="ARBA" id="ARBA00022989"/>
    </source>
</evidence>
<feature type="compositionally biased region" description="Acidic residues" evidence="9">
    <location>
        <begin position="326"/>
        <end position="346"/>
    </location>
</feature>
<dbReference type="AlphaFoldDB" id="A0AAX4P2Z6"/>
<evidence type="ECO:0000259" key="12">
    <source>
        <dbReference type="Pfam" id="PF01699"/>
    </source>
</evidence>
<keyword evidence="5" id="KW-0915">Sodium</keyword>
<feature type="chain" id="PRO_5043365731" evidence="11">
    <location>
        <begin position="37"/>
        <end position="712"/>
    </location>
</feature>
<evidence type="ECO:0000256" key="3">
    <source>
        <dbReference type="ARBA" id="ARBA00022692"/>
    </source>
</evidence>
<feature type="transmembrane region" description="Helical" evidence="10">
    <location>
        <begin position="569"/>
        <end position="591"/>
    </location>
</feature>
<feature type="domain" description="Sodium/calcium exchanger membrane region" evidence="12">
    <location>
        <begin position="125"/>
        <end position="265"/>
    </location>
</feature>
<evidence type="ECO:0000256" key="1">
    <source>
        <dbReference type="ARBA" id="ARBA00004141"/>
    </source>
</evidence>
<sequence>MTRRRRSGSTSPGRARAVAMVLALLTLVGFTSLVGATKHDEDSLSPLQLLKTEEGGKSHYKLTEEPCSASYIKAHLKTRRERCEYVKLNCTSEGVLDYYRIYYCAAQREHGNTVWGQVVFFAGLAVGLAVLFRVLGTTADDYFAPTLTELCREMGLPPRFAGVTFLALASGAPDVSSTFAAVRGGDYELALGALSGAAMFVTCVVGGSVILVGNGAKCRGALCRDITMLVSTSCLVLYVFVRGTMHKSQSVLFVILYFAFALIVLIADVYHRRKVIIPAVKTGSRMMARRLSVSFSSRARSTKGLVDDMGAVLMAEDRPRRPSETELVEQDGASETESETEDSDSDEGWKRQNMLYKQSMFRAIEGEGWEMRAGAGEEDEGEDDMDDMADYLPLVDGTEKLQEPLSDKAMISPKEFFFQFYHKSHESIHALVHKVRHEGWAFFRDETTFNKVVFILEIPFTVARTLTIPAVDGEMYFKPFFVASCTGLPVWVLFNVAGSVTGAPWPAQAAAAVASVALGAAMLVCAPRDRPPLLKFGTKFPFGLAVICLVSFILAALWISLVATELVSIITFMGSITAIDPSILGLTVIAWGNSIGDYSSNLAMAKRGLGNVSMTASFAGPVFNILIGLGFGFLFYFNLSGTSVKPVEISPVTALALVCIAFNGICVIFAGVFNNFHVPRRYGWVPIAVYALYIAGSAVLIATGATLPVLHN</sequence>
<feature type="compositionally biased region" description="Basic and acidic residues" evidence="9">
    <location>
        <begin position="315"/>
        <end position="324"/>
    </location>
</feature>
<keyword evidence="6 10" id="KW-0472">Membrane</keyword>
<reference evidence="13 14" key="1">
    <citation type="submission" date="2024-03" db="EMBL/GenBank/DDBJ databases">
        <title>Complete genome sequence of the green alga Chloropicon roscoffensis RCC1871.</title>
        <authorList>
            <person name="Lemieux C."/>
            <person name="Pombert J.-F."/>
            <person name="Otis C."/>
            <person name="Turmel M."/>
        </authorList>
    </citation>
    <scope>NUCLEOTIDE SEQUENCE [LARGE SCALE GENOMIC DNA]</scope>
    <source>
        <strain evidence="13 14">RCC1871</strain>
    </source>
</reference>
<feature type="transmembrane region" description="Helical" evidence="10">
    <location>
        <begin position="649"/>
        <end position="673"/>
    </location>
</feature>
<evidence type="ECO:0000256" key="9">
    <source>
        <dbReference type="SAM" id="MobiDB-lite"/>
    </source>
</evidence>
<feature type="transmembrane region" description="Helical" evidence="10">
    <location>
        <begin position="251"/>
        <end position="271"/>
    </location>
</feature>
<evidence type="ECO:0000256" key="8">
    <source>
        <dbReference type="ARBA" id="ARBA00038187"/>
    </source>
</evidence>
<keyword evidence="7" id="KW-0739">Sodium transport</keyword>
<evidence type="ECO:0000313" key="13">
    <source>
        <dbReference type="EMBL" id="WZN60416.1"/>
    </source>
</evidence>
<evidence type="ECO:0000256" key="11">
    <source>
        <dbReference type="SAM" id="SignalP"/>
    </source>
</evidence>
<dbReference type="PANTHER" id="PTHR12266">
    <property type="entry name" value="NA+/CA2+ K+ INDEPENDENT EXCHANGER"/>
    <property type="match status" value="1"/>
</dbReference>
<feature type="transmembrane region" description="Helical" evidence="10">
    <location>
        <begin position="114"/>
        <end position="135"/>
    </location>
</feature>
<feature type="transmembrane region" description="Helical" evidence="10">
    <location>
        <begin position="226"/>
        <end position="245"/>
    </location>
</feature>
<protein>
    <submittedName>
        <fullName evidence="13">Sodium/calcium exchanger protein</fullName>
    </submittedName>
</protein>
<evidence type="ECO:0000256" key="7">
    <source>
        <dbReference type="ARBA" id="ARBA00023201"/>
    </source>
</evidence>
<dbReference type="Pfam" id="PF01699">
    <property type="entry name" value="Na_Ca_ex"/>
    <property type="match status" value="2"/>
</dbReference>
<dbReference type="GO" id="GO:0016020">
    <property type="term" value="C:membrane"/>
    <property type="evidence" value="ECO:0007669"/>
    <property type="project" value="UniProtKB-SubCell"/>
</dbReference>
<feature type="transmembrane region" description="Helical" evidence="10">
    <location>
        <begin position="685"/>
        <end position="710"/>
    </location>
</feature>
<feature type="domain" description="Sodium/calcium exchanger membrane region" evidence="12">
    <location>
        <begin position="549"/>
        <end position="696"/>
    </location>
</feature>
<feature type="transmembrane region" description="Helical" evidence="10">
    <location>
        <begin position="509"/>
        <end position="528"/>
    </location>
</feature>
<evidence type="ECO:0000256" key="5">
    <source>
        <dbReference type="ARBA" id="ARBA00023053"/>
    </source>
</evidence>
<keyword evidence="7" id="KW-0406">Ion transport</keyword>
<evidence type="ECO:0000256" key="6">
    <source>
        <dbReference type="ARBA" id="ARBA00023136"/>
    </source>
</evidence>
<keyword evidence="11" id="KW-0732">Signal</keyword>
<name>A0AAX4P2Z6_9CHLO</name>
<comment type="subcellular location">
    <subcellularLocation>
        <location evidence="1">Membrane</location>
        <topology evidence="1">Multi-pass membrane protein</topology>
    </subcellularLocation>
</comment>
<dbReference type="EMBL" id="CP151503">
    <property type="protein sequence ID" value="WZN60416.1"/>
    <property type="molecule type" value="Genomic_DNA"/>
</dbReference>
<evidence type="ECO:0000256" key="2">
    <source>
        <dbReference type="ARBA" id="ARBA00022448"/>
    </source>
</evidence>
<feature type="transmembrane region" description="Helical" evidence="10">
    <location>
        <begin position="156"/>
        <end position="173"/>
    </location>
</feature>
<comment type="similarity">
    <text evidence="8">Belongs to the Ca(2+):cation antiporter (CaCA) (TC 2.A.19) family. Cation/calcium exchanger (CCX) subfamily.</text>
</comment>
<dbReference type="InterPro" id="IPR004837">
    <property type="entry name" value="NaCa_Exmemb"/>
</dbReference>
<keyword evidence="2" id="KW-0813">Transport</keyword>
<dbReference type="PANTHER" id="PTHR12266:SF0">
    <property type="entry name" value="MITOCHONDRIAL SODIUM_CALCIUM EXCHANGER PROTEIN"/>
    <property type="match status" value="1"/>
</dbReference>
<feature type="transmembrane region" description="Helical" evidence="10">
    <location>
        <begin position="612"/>
        <end position="637"/>
    </location>
</feature>
<organism evidence="13 14">
    <name type="scientific">Chloropicon roscoffensis</name>
    <dbReference type="NCBI Taxonomy" id="1461544"/>
    <lineage>
        <taxon>Eukaryota</taxon>
        <taxon>Viridiplantae</taxon>
        <taxon>Chlorophyta</taxon>
        <taxon>Chloropicophyceae</taxon>
        <taxon>Chloropicales</taxon>
        <taxon>Chloropicaceae</taxon>
        <taxon>Chloropicon</taxon>
    </lineage>
</organism>
<feature type="region of interest" description="Disordered" evidence="9">
    <location>
        <begin position="314"/>
        <end position="349"/>
    </location>
</feature>
<dbReference type="Proteomes" id="UP001472866">
    <property type="component" value="Chromosome 03"/>
</dbReference>
<dbReference type="GO" id="GO:0006814">
    <property type="term" value="P:sodium ion transport"/>
    <property type="evidence" value="ECO:0007669"/>
    <property type="project" value="UniProtKB-KW"/>
</dbReference>
<evidence type="ECO:0000256" key="10">
    <source>
        <dbReference type="SAM" id="Phobius"/>
    </source>
</evidence>
<feature type="transmembrane region" description="Helical" evidence="10">
    <location>
        <begin position="193"/>
        <end position="214"/>
    </location>
</feature>